<dbReference type="RefSeq" id="WP_090131338.1">
    <property type="nucleotide sequence ID" value="NZ_FOLY01000002.1"/>
</dbReference>
<keyword evidence="4 6" id="KW-1133">Transmembrane helix</keyword>
<keyword evidence="2" id="KW-1003">Cell membrane</keyword>
<evidence type="ECO:0000256" key="2">
    <source>
        <dbReference type="ARBA" id="ARBA00022475"/>
    </source>
</evidence>
<feature type="transmembrane region" description="Helical" evidence="6">
    <location>
        <begin position="334"/>
        <end position="354"/>
    </location>
</feature>
<keyword evidence="5 6" id="KW-0472">Membrane</keyword>
<dbReference type="Pfam" id="PF02355">
    <property type="entry name" value="SecD_SecF_C"/>
    <property type="match status" value="1"/>
</dbReference>
<feature type="transmembrane region" description="Helical" evidence="6">
    <location>
        <begin position="731"/>
        <end position="752"/>
    </location>
</feature>
<dbReference type="SUPFAM" id="SSF82866">
    <property type="entry name" value="Multidrug efflux transporter AcrB transmembrane domain"/>
    <property type="match status" value="2"/>
</dbReference>
<keyword evidence="3 6" id="KW-0812">Transmembrane</keyword>
<dbReference type="Pfam" id="PF03176">
    <property type="entry name" value="MMPL"/>
    <property type="match status" value="1"/>
</dbReference>
<feature type="domain" description="Protein export membrane protein SecD/SecF C-terminal" evidence="7">
    <location>
        <begin position="610"/>
        <end position="694"/>
    </location>
</feature>
<dbReference type="InterPro" id="IPR050545">
    <property type="entry name" value="Mycobact_MmpL"/>
</dbReference>
<proteinExistence type="predicted"/>
<evidence type="ECO:0000256" key="6">
    <source>
        <dbReference type="SAM" id="Phobius"/>
    </source>
</evidence>
<name>A0A1I1I9A1_9GAMM</name>
<evidence type="ECO:0000259" key="8">
    <source>
        <dbReference type="Pfam" id="PF03176"/>
    </source>
</evidence>
<feature type="transmembrane region" description="Helical" evidence="6">
    <location>
        <begin position="626"/>
        <end position="645"/>
    </location>
</feature>
<sequence length="769" mass="84148">MRATRLPALLWCLVLLACLAFSSAQLLRGASLDTRITALLPDTHQSDEIDRANDQLSTPFAHRFVVLLKADNPGEAADALASDLENADVVSQLRYRPGDYQLDDLLTVLGPSRYRLLDDHLRATLDSGDTDELQRQALASLVMPTGLDQHPVRDPFGLLNRWLDSQLSTRFDTRGDLVTLQVDGQALVVMTATLAGSAWDTGLQDRLTDAIAQFEGDHPEARLWRSGMVFHAADGAHQAKSEISTIGLGSLIGVLLILLMVFRSPTTIATLLLPLITGAVFALAVTLWWFNGIHLLTLAFGSSLIGVAIDYALHLQCARTLAGDRFRMRRMLPGLALGLVTSVMAYVVQAFTPMPGLRQMAVFAGCGLIGAWLTVVLWLPLTRVRTTPGTQALAARLWQLLARLRGRLGPRLALVLALVAVAIAGGRLQSDDSLRLINTSSRQLLNDEALIQRELGRDTGTVYLLVMAHDSEGFLGRVESLDPMLDGLVEEGHLGSHASLADHVPSKARQSANLERTRNLYKQQLDKVYASAGLPPALYERAMTMVDQSPPLMPEHWLESPLGENDQRLWLGRIDHDMVAGMITLSGVDDHARQQLASLARSDEHIELVDRVEQISTVLGKLRRQIAQWVAGALVLLTLLLALRYRWRTWRVIAPAGGAILTVLTLYALLGVPLNLFHQLALLLVLGIGLDAGIFMQEHPRAHHAWLAITLSIISSLLAFGLLAFSATPVLHHIGMTTLIGLASVWLLTALVQHRLPEDRTTPDNNDHG</sequence>
<feature type="transmembrane region" description="Helical" evidence="6">
    <location>
        <begin position="408"/>
        <end position="428"/>
    </location>
</feature>
<dbReference type="GO" id="GO:0005886">
    <property type="term" value="C:plasma membrane"/>
    <property type="evidence" value="ECO:0007669"/>
    <property type="project" value="UniProtKB-SubCell"/>
</dbReference>
<organism evidence="9 10">
    <name type="scientific">Kushneria avicenniae</name>
    <dbReference type="NCBI Taxonomy" id="402385"/>
    <lineage>
        <taxon>Bacteria</taxon>
        <taxon>Pseudomonadati</taxon>
        <taxon>Pseudomonadota</taxon>
        <taxon>Gammaproteobacteria</taxon>
        <taxon>Oceanospirillales</taxon>
        <taxon>Halomonadaceae</taxon>
        <taxon>Kushneria</taxon>
    </lineage>
</organism>
<evidence type="ECO:0000256" key="3">
    <source>
        <dbReference type="ARBA" id="ARBA00022692"/>
    </source>
</evidence>
<dbReference type="EMBL" id="FOLY01000002">
    <property type="protein sequence ID" value="SFC30858.1"/>
    <property type="molecule type" value="Genomic_DNA"/>
</dbReference>
<evidence type="ECO:0000256" key="1">
    <source>
        <dbReference type="ARBA" id="ARBA00004651"/>
    </source>
</evidence>
<accession>A0A1I1I9A1</accession>
<dbReference type="InterPro" id="IPR048634">
    <property type="entry name" value="SecD_SecF_C"/>
</dbReference>
<feature type="transmembrane region" description="Helical" evidence="6">
    <location>
        <begin position="295"/>
        <end position="313"/>
    </location>
</feature>
<dbReference type="PANTHER" id="PTHR33406:SF13">
    <property type="entry name" value="MEMBRANE PROTEIN YDFJ"/>
    <property type="match status" value="1"/>
</dbReference>
<evidence type="ECO:0000313" key="9">
    <source>
        <dbReference type="EMBL" id="SFC30858.1"/>
    </source>
</evidence>
<feature type="transmembrane region" description="Helical" evidence="6">
    <location>
        <begin position="676"/>
        <end position="694"/>
    </location>
</feature>
<dbReference type="STRING" id="402385.SAMN05421848_0980"/>
<evidence type="ECO:0000313" key="10">
    <source>
        <dbReference type="Proteomes" id="UP000199046"/>
    </source>
</evidence>
<dbReference type="AlphaFoldDB" id="A0A1I1I9A1"/>
<dbReference type="InterPro" id="IPR004869">
    <property type="entry name" value="MMPL_dom"/>
</dbReference>
<feature type="domain" description="Membrane transport protein MMPL" evidence="8">
    <location>
        <begin position="183"/>
        <end position="315"/>
    </location>
</feature>
<dbReference type="PANTHER" id="PTHR33406">
    <property type="entry name" value="MEMBRANE PROTEIN MJ1562-RELATED"/>
    <property type="match status" value="1"/>
</dbReference>
<feature type="transmembrane region" description="Helical" evidence="6">
    <location>
        <begin position="243"/>
        <end position="262"/>
    </location>
</feature>
<dbReference type="OrthoDB" id="9780358at2"/>
<dbReference type="PROSITE" id="PS51257">
    <property type="entry name" value="PROKAR_LIPOPROTEIN"/>
    <property type="match status" value="1"/>
</dbReference>
<feature type="transmembrane region" description="Helical" evidence="6">
    <location>
        <begin position="706"/>
        <end position="725"/>
    </location>
</feature>
<dbReference type="Gene3D" id="1.20.1640.10">
    <property type="entry name" value="Multidrug efflux transporter AcrB transmembrane domain"/>
    <property type="match status" value="2"/>
</dbReference>
<gene>
    <name evidence="9" type="ORF">SAMN05421848_0980</name>
</gene>
<protein>
    <submittedName>
        <fullName evidence="9">Predicted exporter</fullName>
    </submittedName>
</protein>
<feature type="transmembrane region" description="Helical" evidence="6">
    <location>
        <begin position="652"/>
        <end position="670"/>
    </location>
</feature>
<keyword evidence="10" id="KW-1185">Reference proteome</keyword>
<evidence type="ECO:0000259" key="7">
    <source>
        <dbReference type="Pfam" id="PF02355"/>
    </source>
</evidence>
<comment type="subcellular location">
    <subcellularLocation>
        <location evidence="1">Cell membrane</location>
        <topology evidence="1">Multi-pass membrane protein</topology>
    </subcellularLocation>
</comment>
<evidence type="ECO:0000256" key="4">
    <source>
        <dbReference type="ARBA" id="ARBA00022989"/>
    </source>
</evidence>
<reference evidence="10" key="1">
    <citation type="submission" date="2016-10" db="EMBL/GenBank/DDBJ databases">
        <authorList>
            <person name="Varghese N."/>
            <person name="Submissions S."/>
        </authorList>
    </citation>
    <scope>NUCLEOTIDE SEQUENCE [LARGE SCALE GENOMIC DNA]</scope>
    <source>
        <strain evidence="10">DSM 23439</strain>
    </source>
</reference>
<feature type="transmembrane region" description="Helical" evidence="6">
    <location>
        <begin position="360"/>
        <end position="381"/>
    </location>
</feature>
<evidence type="ECO:0000256" key="5">
    <source>
        <dbReference type="ARBA" id="ARBA00023136"/>
    </source>
</evidence>
<dbReference type="Proteomes" id="UP000199046">
    <property type="component" value="Unassembled WGS sequence"/>
</dbReference>
<feature type="transmembrane region" description="Helical" evidence="6">
    <location>
        <begin position="269"/>
        <end position="289"/>
    </location>
</feature>